<feature type="region of interest" description="Disordered" evidence="1">
    <location>
        <begin position="135"/>
        <end position="208"/>
    </location>
</feature>
<name>A0A2U3DSJ0_PURLI</name>
<sequence length="634" mass="70027">MAVAMTGRDYPPIFQQLQDVQRCTAQCVQELDAIKSPQCEYDEALSTVNARLDEAWQSLYSSQNDSERSDLQKKIVEYGRELERLKVTFEAGLEDAEASYRSRIEVASAEYHQDLIAALGPALVQRTLQKLLASAKGDTESAKRKRRRVTRYPSRPRKQRRTAAEAPNSEKGDTASHRQEQRSRSSPAPLIRDQVTSEGQQKNQVKVPTPGEVYLTPWGSSSARSAVLLLPTNNLRDVGIPYTLDALGLTKHVPECYEYSRRQKTFRWRKEYEDGGQLAHQRQYPVMYFDGLDFPRKSAVGWVAVEDLWSFDANDTKACKLIEHAWQVRKYLSEREEPHAKCVLTHEEVAERATVDRTLPLSAAIGQQRTDPSTGEYGANQQLPCSPILCTPDQDNGLADPHNERHSIPDAAWSADLRMQPQNEEHDLVPTDLVLAAQPTERLAETEANDQTQQSERSEQTRPTDCDVVQHVVDVPVNGSTNGEDLDARTSIAEADKDINAAHGCDGLPGSASKNEQSDARSGTPISGKQKSAADVASAPSPDGTTCSGALRSQQAQGIGRGVEESEVTKVANNPRSEELQSDHLARISMNPPYSAILGERMSAPASTSEQSFRSLSRGRGQSIPTGRPIGDED</sequence>
<accession>A0A2U3DSJ0</accession>
<protein>
    <submittedName>
        <fullName evidence="2">Uncharacterized protein</fullName>
    </submittedName>
</protein>
<proteinExistence type="predicted"/>
<dbReference type="AlphaFoldDB" id="A0A2U3DSJ0"/>
<feature type="compositionally biased region" description="Basic and acidic residues" evidence="1">
    <location>
        <begin position="168"/>
        <end position="183"/>
    </location>
</feature>
<gene>
    <name evidence="2" type="ORF">PCL_07266</name>
</gene>
<feature type="region of interest" description="Disordered" evidence="1">
    <location>
        <begin position="501"/>
        <end position="634"/>
    </location>
</feature>
<dbReference type="Proteomes" id="UP000245956">
    <property type="component" value="Unassembled WGS sequence"/>
</dbReference>
<dbReference type="EMBL" id="LCWV01000036">
    <property type="protein sequence ID" value="PWI65216.1"/>
    <property type="molecule type" value="Genomic_DNA"/>
</dbReference>
<feature type="compositionally biased region" description="Polar residues" evidence="1">
    <location>
        <begin position="544"/>
        <end position="557"/>
    </location>
</feature>
<feature type="compositionally biased region" description="Basic and acidic residues" evidence="1">
    <location>
        <begin position="456"/>
        <end position="465"/>
    </location>
</feature>
<comment type="caution">
    <text evidence="2">The sequence shown here is derived from an EMBL/GenBank/DDBJ whole genome shotgun (WGS) entry which is preliminary data.</text>
</comment>
<feature type="compositionally biased region" description="Polar residues" evidence="1">
    <location>
        <begin position="512"/>
        <end position="530"/>
    </location>
</feature>
<feature type="compositionally biased region" description="Polar residues" evidence="1">
    <location>
        <begin position="194"/>
        <end position="206"/>
    </location>
</feature>
<evidence type="ECO:0000313" key="3">
    <source>
        <dbReference type="Proteomes" id="UP000245956"/>
    </source>
</evidence>
<feature type="compositionally biased region" description="Polar residues" evidence="1">
    <location>
        <begin position="365"/>
        <end position="384"/>
    </location>
</feature>
<feature type="region of interest" description="Disordered" evidence="1">
    <location>
        <begin position="443"/>
        <end position="468"/>
    </location>
</feature>
<evidence type="ECO:0000313" key="2">
    <source>
        <dbReference type="EMBL" id="PWI65216.1"/>
    </source>
</evidence>
<feature type="compositionally biased region" description="Basic residues" evidence="1">
    <location>
        <begin position="143"/>
        <end position="161"/>
    </location>
</feature>
<feature type="compositionally biased region" description="Polar residues" evidence="1">
    <location>
        <begin position="605"/>
        <end position="615"/>
    </location>
</feature>
<feature type="compositionally biased region" description="Basic and acidic residues" evidence="1">
    <location>
        <begin position="576"/>
        <end position="586"/>
    </location>
</feature>
<feature type="region of interest" description="Disordered" evidence="1">
    <location>
        <begin position="363"/>
        <end position="406"/>
    </location>
</feature>
<reference evidence="2 3" key="1">
    <citation type="journal article" date="2016" name="Front. Microbiol.">
        <title>Genome and transcriptome sequences reveal the specific parasitism of the nematophagous Purpureocillium lilacinum 36-1.</title>
        <authorList>
            <person name="Xie J."/>
            <person name="Li S."/>
            <person name="Mo C."/>
            <person name="Xiao X."/>
            <person name="Peng D."/>
            <person name="Wang G."/>
            <person name="Xiao Y."/>
        </authorList>
    </citation>
    <scope>NUCLEOTIDE SEQUENCE [LARGE SCALE GENOMIC DNA]</scope>
    <source>
        <strain evidence="2 3">36-1</strain>
    </source>
</reference>
<organism evidence="2 3">
    <name type="scientific">Purpureocillium lilacinum</name>
    <name type="common">Paecilomyces lilacinus</name>
    <dbReference type="NCBI Taxonomy" id="33203"/>
    <lineage>
        <taxon>Eukaryota</taxon>
        <taxon>Fungi</taxon>
        <taxon>Dikarya</taxon>
        <taxon>Ascomycota</taxon>
        <taxon>Pezizomycotina</taxon>
        <taxon>Sordariomycetes</taxon>
        <taxon>Hypocreomycetidae</taxon>
        <taxon>Hypocreales</taxon>
        <taxon>Ophiocordycipitaceae</taxon>
        <taxon>Purpureocillium</taxon>
    </lineage>
</organism>
<evidence type="ECO:0000256" key="1">
    <source>
        <dbReference type="SAM" id="MobiDB-lite"/>
    </source>
</evidence>
<feature type="compositionally biased region" description="Low complexity" evidence="1">
    <location>
        <begin position="533"/>
        <end position="543"/>
    </location>
</feature>